<evidence type="ECO:0000259" key="5">
    <source>
        <dbReference type="PROSITE" id="PS50977"/>
    </source>
</evidence>
<dbReference type="InterPro" id="IPR050109">
    <property type="entry name" value="HTH-type_TetR-like_transc_reg"/>
</dbReference>
<evidence type="ECO:0000256" key="1">
    <source>
        <dbReference type="ARBA" id="ARBA00023015"/>
    </source>
</evidence>
<dbReference type="SUPFAM" id="SSF46689">
    <property type="entry name" value="Homeodomain-like"/>
    <property type="match status" value="1"/>
</dbReference>
<gene>
    <name evidence="6" type="ORF">GCM10023214_16210</name>
</gene>
<evidence type="ECO:0000313" key="7">
    <source>
        <dbReference type="Proteomes" id="UP001500192"/>
    </source>
</evidence>
<organism evidence="6 7">
    <name type="scientific">Amycolatopsis dongchuanensis</name>
    <dbReference type="NCBI Taxonomy" id="1070866"/>
    <lineage>
        <taxon>Bacteria</taxon>
        <taxon>Bacillati</taxon>
        <taxon>Actinomycetota</taxon>
        <taxon>Actinomycetes</taxon>
        <taxon>Pseudonocardiales</taxon>
        <taxon>Pseudonocardiaceae</taxon>
        <taxon>Amycolatopsis</taxon>
    </lineage>
</organism>
<dbReference type="Pfam" id="PF13305">
    <property type="entry name" value="TetR_C_33"/>
    <property type="match status" value="1"/>
</dbReference>
<keyword evidence="3" id="KW-0804">Transcription</keyword>
<keyword evidence="2 4" id="KW-0238">DNA-binding</keyword>
<comment type="caution">
    <text evidence="6">The sequence shown here is derived from an EMBL/GenBank/DDBJ whole genome shotgun (WGS) entry which is preliminary data.</text>
</comment>
<dbReference type="EMBL" id="BAABIB010000043">
    <property type="protein sequence ID" value="GAA5157106.1"/>
    <property type="molecule type" value="Genomic_DNA"/>
</dbReference>
<keyword evidence="7" id="KW-1185">Reference proteome</keyword>
<proteinExistence type="predicted"/>
<dbReference type="InterPro" id="IPR025996">
    <property type="entry name" value="MT1864/Rv1816-like_C"/>
</dbReference>
<dbReference type="PROSITE" id="PS50977">
    <property type="entry name" value="HTH_TETR_2"/>
    <property type="match status" value="1"/>
</dbReference>
<dbReference type="InterPro" id="IPR036271">
    <property type="entry name" value="Tet_transcr_reg_TetR-rel_C_sf"/>
</dbReference>
<name>A0ABP9Q7B8_9PSEU</name>
<dbReference type="InterPro" id="IPR001647">
    <property type="entry name" value="HTH_TetR"/>
</dbReference>
<dbReference type="SUPFAM" id="SSF48498">
    <property type="entry name" value="Tetracyclin repressor-like, C-terminal domain"/>
    <property type="match status" value="1"/>
</dbReference>
<feature type="DNA-binding region" description="H-T-H motif" evidence="4">
    <location>
        <begin position="38"/>
        <end position="57"/>
    </location>
</feature>
<keyword evidence="1" id="KW-0805">Transcription regulation</keyword>
<feature type="domain" description="HTH tetR-type" evidence="5">
    <location>
        <begin position="15"/>
        <end position="75"/>
    </location>
</feature>
<dbReference type="InterPro" id="IPR009057">
    <property type="entry name" value="Homeodomain-like_sf"/>
</dbReference>
<evidence type="ECO:0000256" key="2">
    <source>
        <dbReference type="ARBA" id="ARBA00023125"/>
    </source>
</evidence>
<accession>A0ABP9Q7B8</accession>
<sequence>MRMATRHSQAGPAESSSRERLLQAALTVLVEQGVAGLTVRGLAGAAGSSTIGVYTRFGGRTGVLDALYERTFELLHEELAALPPVSGDPLPDVLAFARTYREFALESPARYAFMFERAVPGYDPDPDLRMLAQRNTYDLLAERVRPAAGPGLDEDSAGYLVWTAMHGLVSLELTHRARTPPPGWFLSPEDDSYARIFQDGITTVLAGVATRQKPDNGLFGR</sequence>
<dbReference type="Gene3D" id="1.10.357.10">
    <property type="entry name" value="Tetracycline Repressor, domain 2"/>
    <property type="match status" value="1"/>
</dbReference>
<dbReference type="PANTHER" id="PTHR30055:SF234">
    <property type="entry name" value="HTH-TYPE TRANSCRIPTIONAL REGULATOR BETI"/>
    <property type="match status" value="1"/>
</dbReference>
<evidence type="ECO:0000313" key="6">
    <source>
        <dbReference type="EMBL" id="GAA5157106.1"/>
    </source>
</evidence>
<dbReference type="PANTHER" id="PTHR30055">
    <property type="entry name" value="HTH-TYPE TRANSCRIPTIONAL REGULATOR RUTR"/>
    <property type="match status" value="1"/>
</dbReference>
<evidence type="ECO:0000256" key="4">
    <source>
        <dbReference type="PROSITE-ProRule" id="PRU00335"/>
    </source>
</evidence>
<evidence type="ECO:0000256" key="3">
    <source>
        <dbReference type="ARBA" id="ARBA00023163"/>
    </source>
</evidence>
<dbReference type="Pfam" id="PF00440">
    <property type="entry name" value="TetR_N"/>
    <property type="match status" value="1"/>
</dbReference>
<reference evidence="7" key="1">
    <citation type="journal article" date="2019" name="Int. J. Syst. Evol. Microbiol.">
        <title>The Global Catalogue of Microorganisms (GCM) 10K type strain sequencing project: providing services to taxonomists for standard genome sequencing and annotation.</title>
        <authorList>
            <consortium name="The Broad Institute Genomics Platform"/>
            <consortium name="The Broad Institute Genome Sequencing Center for Infectious Disease"/>
            <person name="Wu L."/>
            <person name="Ma J."/>
        </authorList>
    </citation>
    <scope>NUCLEOTIDE SEQUENCE [LARGE SCALE GENOMIC DNA]</scope>
    <source>
        <strain evidence="7">JCM 18054</strain>
    </source>
</reference>
<protein>
    <submittedName>
        <fullName evidence="6">TetR/AcrR family transcriptional regulator</fullName>
    </submittedName>
</protein>
<dbReference type="Proteomes" id="UP001500192">
    <property type="component" value="Unassembled WGS sequence"/>
</dbReference>